<feature type="transmembrane region" description="Helical" evidence="8">
    <location>
        <begin position="70"/>
        <end position="91"/>
    </location>
</feature>
<keyword evidence="4 8" id="KW-1133">Transmembrane helix</keyword>
<dbReference type="RefSeq" id="XP_045277653.1">
    <property type="nucleotide sequence ID" value="XM_045421886.1"/>
</dbReference>
<keyword evidence="5 8" id="KW-0472">Membrane</keyword>
<dbReference type="PANTHER" id="PTHR19139:SF199">
    <property type="entry name" value="MIP17260P"/>
    <property type="match status" value="1"/>
</dbReference>
<evidence type="ECO:0000313" key="9">
    <source>
        <dbReference type="EMBL" id="EEQ91039.2"/>
    </source>
</evidence>
<dbReference type="InterPro" id="IPR000425">
    <property type="entry name" value="MIP"/>
</dbReference>
<keyword evidence="6" id="KW-0813">Transport</keyword>
<keyword evidence="10" id="KW-1185">Reference proteome</keyword>
<feature type="region of interest" description="Disordered" evidence="7">
    <location>
        <begin position="1"/>
        <end position="52"/>
    </location>
</feature>
<dbReference type="InterPro" id="IPR034294">
    <property type="entry name" value="Aquaporin_transptr"/>
</dbReference>
<dbReference type="SUPFAM" id="SSF81338">
    <property type="entry name" value="Aquaporin-like"/>
    <property type="match status" value="1"/>
</dbReference>
<feature type="transmembrane region" description="Helical" evidence="8">
    <location>
        <begin position="270"/>
        <end position="290"/>
    </location>
</feature>
<feature type="transmembrane region" description="Helical" evidence="8">
    <location>
        <begin position="225"/>
        <end position="250"/>
    </location>
</feature>
<feature type="compositionally biased region" description="Polar residues" evidence="7">
    <location>
        <begin position="26"/>
        <end position="41"/>
    </location>
</feature>
<comment type="subcellular location">
    <subcellularLocation>
        <location evidence="1">Membrane</location>
        <topology evidence="1">Multi-pass membrane protein</topology>
    </subcellularLocation>
</comment>
<accession>A0ABP2F6H0</accession>
<evidence type="ECO:0000256" key="6">
    <source>
        <dbReference type="RuleBase" id="RU000477"/>
    </source>
</evidence>
<dbReference type="Gene3D" id="1.20.1080.10">
    <property type="entry name" value="Glycerol uptake facilitator protein"/>
    <property type="match status" value="1"/>
</dbReference>
<name>A0ABP2F6H0_AJEDR</name>
<sequence length="362" mass="37875">MESSPAQYADINPGPDQDHAPLDNYPSYSTTIVSSNSNPTGSPKYDTSRPRPRASFISDRINRIPDPLRNGIVATTGEFVGTFLFLFYPFASGIIANEVVLEPGEQADPTALLYTALGFGVSLTVNVWLFFRVTGGMLNPAVTLALYLLGLVPPVRAVFVIVAQLIGGIAAAGLASAMFPNPLTVGTRLGNGVSIVQGLFIEVFLTALLVLAIIMLAVVKHKATFIAPLGIGLAFFLAELVGIPFTGGSLNPARSLGPDVINRSFPGYHWIYWLGPVLGALLAVGWYLFLRALRFETCSPGQDAEFESGAVFEGRRGGMAAATATGTGTGTGTGAGMGMGAEPRMRAGTGVGARGGDFDANV</sequence>
<protein>
    <submittedName>
        <fullName evidence="9">Aquaporin rerated protein, other eukaryote</fullName>
    </submittedName>
</protein>
<evidence type="ECO:0000256" key="1">
    <source>
        <dbReference type="ARBA" id="ARBA00004141"/>
    </source>
</evidence>
<dbReference type="EMBL" id="EQ999978">
    <property type="protein sequence ID" value="EEQ91039.2"/>
    <property type="molecule type" value="Genomic_DNA"/>
</dbReference>
<dbReference type="GeneID" id="69028080"/>
<evidence type="ECO:0000256" key="2">
    <source>
        <dbReference type="ARBA" id="ARBA00006175"/>
    </source>
</evidence>
<organism evidence="9 10">
    <name type="scientific">Ajellomyces dermatitidis (strain ER-3 / ATCC MYA-2586)</name>
    <name type="common">Blastomyces dermatitidis</name>
    <dbReference type="NCBI Taxonomy" id="559297"/>
    <lineage>
        <taxon>Eukaryota</taxon>
        <taxon>Fungi</taxon>
        <taxon>Dikarya</taxon>
        <taxon>Ascomycota</taxon>
        <taxon>Pezizomycotina</taxon>
        <taxon>Eurotiomycetes</taxon>
        <taxon>Eurotiomycetidae</taxon>
        <taxon>Onygenales</taxon>
        <taxon>Ajellomycetaceae</taxon>
        <taxon>Blastomyces</taxon>
    </lineage>
</organism>
<gene>
    <name evidence="9" type="ORF">BDCG_06159</name>
</gene>
<proteinExistence type="inferred from homology"/>
<comment type="similarity">
    <text evidence="2 6">Belongs to the MIP/aquaporin (TC 1.A.8) family.</text>
</comment>
<feature type="transmembrane region" description="Helical" evidence="8">
    <location>
        <begin position="143"/>
        <end position="175"/>
    </location>
</feature>
<dbReference type="PANTHER" id="PTHR19139">
    <property type="entry name" value="AQUAPORIN TRANSPORTER"/>
    <property type="match status" value="1"/>
</dbReference>
<dbReference type="InterPro" id="IPR023271">
    <property type="entry name" value="Aquaporin-like"/>
</dbReference>
<dbReference type="Proteomes" id="UP000002039">
    <property type="component" value="Unassembled WGS sequence"/>
</dbReference>
<evidence type="ECO:0000256" key="3">
    <source>
        <dbReference type="ARBA" id="ARBA00022692"/>
    </source>
</evidence>
<dbReference type="PRINTS" id="PR00783">
    <property type="entry name" value="MINTRINSICP"/>
</dbReference>
<reference evidence="10" key="1">
    <citation type="journal article" date="2015" name="PLoS Genet.">
        <title>The dynamic genome and transcriptome of the human fungal pathogen Blastomyces and close relative Emmonsia.</title>
        <authorList>
            <person name="Munoz J.F."/>
            <person name="Gauthier G.M."/>
            <person name="Desjardins C.A."/>
            <person name="Gallo J.E."/>
            <person name="Holder J."/>
            <person name="Sullivan T.D."/>
            <person name="Marty A.J."/>
            <person name="Carmen J.C."/>
            <person name="Chen Z."/>
            <person name="Ding L."/>
            <person name="Gujja S."/>
            <person name="Magrini V."/>
            <person name="Misas E."/>
            <person name="Mitreva M."/>
            <person name="Priest M."/>
            <person name="Saif S."/>
            <person name="Whiston E.A."/>
            <person name="Young S."/>
            <person name="Zeng Q."/>
            <person name="Goldman W.E."/>
            <person name="Mardis E.R."/>
            <person name="Taylor J.W."/>
            <person name="McEwen J.G."/>
            <person name="Clay O.K."/>
            <person name="Klein B.S."/>
            <person name="Cuomo C.A."/>
        </authorList>
    </citation>
    <scope>NUCLEOTIDE SEQUENCE [LARGE SCALE GENOMIC DNA]</scope>
    <source>
        <strain evidence="10">ER-3 / ATCC MYA-2586</strain>
    </source>
</reference>
<evidence type="ECO:0000256" key="4">
    <source>
        <dbReference type="ARBA" id="ARBA00022989"/>
    </source>
</evidence>
<evidence type="ECO:0000256" key="5">
    <source>
        <dbReference type="ARBA" id="ARBA00023136"/>
    </source>
</evidence>
<evidence type="ECO:0000313" key="10">
    <source>
        <dbReference type="Proteomes" id="UP000002039"/>
    </source>
</evidence>
<dbReference type="Pfam" id="PF00230">
    <property type="entry name" value="MIP"/>
    <property type="match status" value="1"/>
</dbReference>
<feature type="transmembrane region" description="Helical" evidence="8">
    <location>
        <begin position="195"/>
        <end position="218"/>
    </location>
</feature>
<keyword evidence="3 6" id="KW-0812">Transmembrane</keyword>
<evidence type="ECO:0000256" key="8">
    <source>
        <dbReference type="SAM" id="Phobius"/>
    </source>
</evidence>
<evidence type="ECO:0000256" key="7">
    <source>
        <dbReference type="SAM" id="MobiDB-lite"/>
    </source>
</evidence>